<evidence type="ECO:0000313" key="2">
    <source>
        <dbReference type="Proteomes" id="UP001239111"/>
    </source>
</evidence>
<organism evidence="1 2">
    <name type="scientific">Eretmocerus hayati</name>
    <dbReference type="NCBI Taxonomy" id="131215"/>
    <lineage>
        <taxon>Eukaryota</taxon>
        <taxon>Metazoa</taxon>
        <taxon>Ecdysozoa</taxon>
        <taxon>Arthropoda</taxon>
        <taxon>Hexapoda</taxon>
        <taxon>Insecta</taxon>
        <taxon>Pterygota</taxon>
        <taxon>Neoptera</taxon>
        <taxon>Endopterygota</taxon>
        <taxon>Hymenoptera</taxon>
        <taxon>Apocrita</taxon>
        <taxon>Proctotrupomorpha</taxon>
        <taxon>Chalcidoidea</taxon>
        <taxon>Aphelinidae</taxon>
        <taxon>Aphelininae</taxon>
        <taxon>Eretmocerus</taxon>
    </lineage>
</organism>
<accession>A0ACC2NVH7</accession>
<proteinExistence type="predicted"/>
<keyword evidence="2" id="KW-1185">Reference proteome</keyword>
<sequence length="448" mass="49564">MASKRQQLDEEDSYTGDSHDEEEEMDVQEVDMLQQQSRRRSSSGRPRKSSGDCLSPASGFVDSPGGFGGSSSGSRKRGRGPSKRPCLNRNALMARENRQRKKEYMERIEGKLKDYQQEHHELSSTIQKQATEIKRLNAEVTYLKTVLNNNTVISSLLKSMNDSLKRMHGDNRPPEPLATSPAKPNIPASATDSSVQHSADVLNWLASGQERKPKTTNVSGHTPASSARNDLVQHPPQSLDHRIGFSHSQTPKIARKTMPLNTCTLAKMENPSNPSSVESIIEDDDRKPSHMTSSECSSHCEYYGEKSSAGPDNQPPTTPISTMSHSMDKGEASLSDTDFSQLSSFNVDLFDNFDKFDEVANPLQFDQVTPDIFNEESLFHSLDREGGVLENVNINPLETGQMSDAGNEKTLFNSLENTGVCLHINSSRVSLEYCSICHLKSLKSEGLV</sequence>
<protein>
    <submittedName>
        <fullName evidence="1">Uncharacterized protein</fullName>
    </submittedName>
</protein>
<dbReference type="Proteomes" id="UP001239111">
    <property type="component" value="Chromosome 2"/>
</dbReference>
<evidence type="ECO:0000313" key="1">
    <source>
        <dbReference type="EMBL" id="KAJ8674868.1"/>
    </source>
</evidence>
<dbReference type="EMBL" id="CM056742">
    <property type="protein sequence ID" value="KAJ8674868.1"/>
    <property type="molecule type" value="Genomic_DNA"/>
</dbReference>
<comment type="caution">
    <text evidence="1">The sequence shown here is derived from an EMBL/GenBank/DDBJ whole genome shotgun (WGS) entry which is preliminary data.</text>
</comment>
<gene>
    <name evidence="1" type="ORF">QAD02_010654</name>
</gene>
<reference evidence="1" key="1">
    <citation type="submission" date="2023-04" db="EMBL/GenBank/DDBJ databases">
        <title>A chromosome-level genome assembly of the parasitoid wasp Eretmocerus hayati.</title>
        <authorList>
            <person name="Zhong Y."/>
            <person name="Liu S."/>
            <person name="Liu Y."/>
        </authorList>
    </citation>
    <scope>NUCLEOTIDE SEQUENCE</scope>
    <source>
        <strain evidence="1">ZJU_SS_LIU_2023</strain>
    </source>
</reference>
<name>A0ACC2NVH7_9HYME</name>